<evidence type="ECO:0000313" key="2">
    <source>
        <dbReference type="EMBL" id="KAJ9642100.1"/>
    </source>
</evidence>
<proteinExistence type="predicted"/>
<name>A0AA38YCG5_9EURO</name>
<accession>A0AA38YCG5</accession>
<comment type="caution">
    <text evidence="2">The sequence shown here is derived from an EMBL/GenBank/DDBJ whole genome shotgun (WGS) entry which is preliminary data.</text>
</comment>
<evidence type="ECO:0000256" key="1">
    <source>
        <dbReference type="SAM" id="SignalP"/>
    </source>
</evidence>
<keyword evidence="3" id="KW-1185">Reference proteome</keyword>
<protein>
    <submittedName>
        <fullName evidence="2">Uncharacterized protein</fullName>
    </submittedName>
</protein>
<feature type="chain" id="PRO_5041359067" evidence="1">
    <location>
        <begin position="22"/>
        <end position="176"/>
    </location>
</feature>
<gene>
    <name evidence="2" type="ORF">H2204_002469</name>
</gene>
<sequence>MIFSFSDLSLTLLLLTSTGSSSPIWPNAAVPGDAHPTVASSVFHNRNAEPYVVQPRSPASTSVDPNDVTGTTCDDPTVSLVSHDTNVAVLSICGGIAGSIQKCEGNPATTVGASGTSKFTLTPVTQGATLNVSKGRWERCVRAAQAVCPTGTFTSTCKGGVSEGAGFKFVLSQNKA</sequence>
<feature type="signal peptide" evidence="1">
    <location>
        <begin position="1"/>
        <end position="21"/>
    </location>
</feature>
<keyword evidence="1" id="KW-0732">Signal</keyword>
<evidence type="ECO:0000313" key="3">
    <source>
        <dbReference type="Proteomes" id="UP001172681"/>
    </source>
</evidence>
<dbReference type="EMBL" id="JAPDRN010000010">
    <property type="protein sequence ID" value="KAJ9642100.1"/>
    <property type="molecule type" value="Genomic_DNA"/>
</dbReference>
<dbReference type="AlphaFoldDB" id="A0AA38YCG5"/>
<dbReference type="Proteomes" id="UP001172681">
    <property type="component" value="Unassembled WGS sequence"/>
</dbReference>
<reference evidence="2" key="1">
    <citation type="submission" date="2022-10" db="EMBL/GenBank/DDBJ databases">
        <title>Culturing micro-colonial fungi from biological soil crusts in the Mojave desert and describing Neophaeococcomyces mojavensis, and introducing the new genera and species Taxawa tesnikishii.</title>
        <authorList>
            <person name="Kurbessoian T."/>
            <person name="Stajich J.E."/>
        </authorList>
    </citation>
    <scope>NUCLEOTIDE SEQUENCE</scope>
    <source>
        <strain evidence="2">TK_35</strain>
    </source>
</reference>
<organism evidence="2 3">
    <name type="scientific">Knufia peltigerae</name>
    <dbReference type="NCBI Taxonomy" id="1002370"/>
    <lineage>
        <taxon>Eukaryota</taxon>
        <taxon>Fungi</taxon>
        <taxon>Dikarya</taxon>
        <taxon>Ascomycota</taxon>
        <taxon>Pezizomycotina</taxon>
        <taxon>Eurotiomycetes</taxon>
        <taxon>Chaetothyriomycetidae</taxon>
        <taxon>Chaetothyriales</taxon>
        <taxon>Trichomeriaceae</taxon>
        <taxon>Knufia</taxon>
    </lineage>
</organism>